<dbReference type="PANTHER" id="PTHR34580:SF3">
    <property type="entry name" value="PROTEIN PAFB"/>
    <property type="match status" value="1"/>
</dbReference>
<keyword evidence="1" id="KW-0805">Transcription regulation</keyword>
<dbReference type="Proteomes" id="UP001157109">
    <property type="component" value="Unassembled WGS sequence"/>
</dbReference>
<evidence type="ECO:0000256" key="4">
    <source>
        <dbReference type="SAM" id="MobiDB-lite"/>
    </source>
</evidence>
<dbReference type="EMBL" id="BSUJ01000001">
    <property type="protein sequence ID" value="GMA20817.1"/>
    <property type="molecule type" value="Genomic_DNA"/>
</dbReference>
<dbReference type="Pfam" id="PF13280">
    <property type="entry name" value="WYL"/>
    <property type="match status" value="1"/>
</dbReference>
<dbReference type="InterPro" id="IPR051534">
    <property type="entry name" value="CBASS_pafABC_assoc_protein"/>
</dbReference>
<dbReference type="PROSITE" id="PS00894">
    <property type="entry name" value="HTH_DEOR_1"/>
    <property type="match status" value="1"/>
</dbReference>
<dbReference type="PROSITE" id="PS52050">
    <property type="entry name" value="WYL"/>
    <property type="match status" value="1"/>
</dbReference>
<dbReference type="Gene3D" id="1.10.10.10">
    <property type="entry name" value="Winged helix-like DNA-binding domain superfamily/Winged helix DNA-binding domain"/>
    <property type="match status" value="1"/>
</dbReference>
<keyword evidence="7" id="KW-1185">Reference proteome</keyword>
<dbReference type="InterPro" id="IPR018356">
    <property type="entry name" value="Tscrpt_reg_HTH_DeoR_CS"/>
</dbReference>
<name>A0ABQ6HR30_9MICO</name>
<evidence type="ECO:0000313" key="6">
    <source>
        <dbReference type="EMBL" id="GMA20817.1"/>
    </source>
</evidence>
<reference evidence="7" key="1">
    <citation type="journal article" date="2019" name="Int. J. Syst. Evol. Microbiol.">
        <title>The Global Catalogue of Microorganisms (GCM) 10K type strain sequencing project: providing services to taxonomists for standard genome sequencing and annotation.</title>
        <authorList>
            <consortium name="The Broad Institute Genomics Platform"/>
            <consortium name="The Broad Institute Genome Sequencing Center for Infectious Disease"/>
            <person name="Wu L."/>
            <person name="Ma J."/>
        </authorList>
    </citation>
    <scope>NUCLEOTIDE SEQUENCE [LARGE SCALE GENOMIC DNA]</scope>
    <source>
        <strain evidence="7">NBRC 105830</strain>
    </source>
</reference>
<evidence type="ECO:0000313" key="7">
    <source>
        <dbReference type="Proteomes" id="UP001157109"/>
    </source>
</evidence>
<gene>
    <name evidence="6" type="ORF">GCM10025862_28380</name>
</gene>
<sequence>MAETIRRILRLLDLLQSRPVWSGPELAGRLGVTDRTIRRDVERLRELGYLVEGEHGSAGGYRLRAGRELPPLLLDDEEAIAIAVSLRGAATSPVSGVGEAALRALAKLDTVFPPRLRAQVAAVQEVTTAVPRAVTEVGPEVLVEVARAARGRVQLRFDYTTRAGAVSGRRVEPYRIVTTGLRWYLMAFDLEREDWRTFRLDRIASVHVTTFRFTPALRPTPPSSCSRPSPGRATGTRSRWPSALRSTTSGPASRPTSGRWSPLPRRLSVMGAARQRWCASVATTSTAWPGTWPGSRCRSTRR</sequence>
<keyword evidence="2" id="KW-0238">DNA-binding</keyword>
<dbReference type="RefSeq" id="WP_284284711.1">
    <property type="nucleotide sequence ID" value="NZ_BSUJ01000001.1"/>
</dbReference>
<dbReference type="InterPro" id="IPR036390">
    <property type="entry name" value="WH_DNA-bd_sf"/>
</dbReference>
<comment type="caution">
    <text evidence="6">The sequence shown here is derived from an EMBL/GenBank/DDBJ whole genome shotgun (WGS) entry which is preliminary data.</text>
</comment>
<accession>A0ABQ6HR30</accession>
<evidence type="ECO:0000259" key="5">
    <source>
        <dbReference type="PROSITE" id="PS51000"/>
    </source>
</evidence>
<proteinExistence type="predicted"/>
<dbReference type="SMART" id="SM00420">
    <property type="entry name" value="HTH_DEOR"/>
    <property type="match status" value="1"/>
</dbReference>
<dbReference type="Pfam" id="PF08279">
    <property type="entry name" value="HTH_11"/>
    <property type="match status" value="1"/>
</dbReference>
<dbReference type="InterPro" id="IPR013196">
    <property type="entry name" value="HTH_11"/>
</dbReference>
<dbReference type="InterPro" id="IPR026881">
    <property type="entry name" value="WYL_dom"/>
</dbReference>
<protein>
    <recommendedName>
        <fullName evidence="5">HTH deoR-type domain-containing protein</fullName>
    </recommendedName>
</protein>
<organism evidence="6 7">
    <name type="scientific">Arsenicicoccus piscis</name>
    <dbReference type="NCBI Taxonomy" id="673954"/>
    <lineage>
        <taxon>Bacteria</taxon>
        <taxon>Bacillati</taxon>
        <taxon>Actinomycetota</taxon>
        <taxon>Actinomycetes</taxon>
        <taxon>Micrococcales</taxon>
        <taxon>Intrasporangiaceae</taxon>
        <taxon>Arsenicicoccus</taxon>
    </lineage>
</organism>
<dbReference type="InterPro" id="IPR036388">
    <property type="entry name" value="WH-like_DNA-bd_sf"/>
</dbReference>
<dbReference type="InterPro" id="IPR001034">
    <property type="entry name" value="DeoR_HTH"/>
</dbReference>
<dbReference type="SUPFAM" id="SSF46785">
    <property type="entry name" value="Winged helix' DNA-binding domain"/>
    <property type="match status" value="1"/>
</dbReference>
<feature type="region of interest" description="Disordered" evidence="4">
    <location>
        <begin position="217"/>
        <end position="264"/>
    </location>
</feature>
<evidence type="ECO:0000256" key="3">
    <source>
        <dbReference type="ARBA" id="ARBA00023163"/>
    </source>
</evidence>
<dbReference type="PANTHER" id="PTHR34580">
    <property type="match status" value="1"/>
</dbReference>
<evidence type="ECO:0000256" key="1">
    <source>
        <dbReference type="ARBA" id="ARBA00023015"/>
    </source>
</evidence>
<feature type="compositionally biased region" description="Polar residues" evidence="4">
    <location>
        <begin position="235"/>
        <end position="259"/>
    </location>
</feature>
<feature type="domain" description="HTH deoR-type" evidence="5">
    <location>
        <begin position="4"/>
        <end position="59"/>
    </location>
</feature>
<dbReference type="PROSITE" id="PS51000">
    <property type="entry name" value="HTH_DEOR_2"/>
    <property type="match status" value="1"/>
</dbReference>
<evidence type="ECO:0000256" key="2">
    <source>
        <dbReference type="ARBA" id="ARBA00023125"/>
    </source>
</evidence>
<keyword evidence="3" id="KW-0804">Transcription</keyword>
<feature type="compositionally biased region" description="Low complexity" evidence="4">
    <location>
        <begin position="223"/>
        <end position="232"/>
    </location>
</feature>